<evidence type="ECO:0000256" key="5">
    <source>
        <dbReference type="ARBA" id="ARBA00005584"/>
    </source>
</evidence>
<name>A0ABM1RZT8_LIMPO</name>
<dbReference type="Pfam" id="PF06662">
    <property type="entry name" value="C5-epim_C"/>
    <property type="match status" value="1"/>
</dbReference>
<keyword evidence="10" id="KW-0472">Membrane</keyword>
<dbReference type="PANTHER" id="PTHR13174:SF3">
    <property type="entry name" value="D-GLUCURONYL C5-EPIMERASE"/>
    <property type="match status" value="1"/>
</dbReference>
<evidence type="ECO:0000256" key="7">
    <source>
        <dbReference type="ARBA" id="ARBA00022692"/>
    </source>
</evidence>
<sequence length="317" mass="35598">MVASVTVTVVILGGKRSIYRLHYVMTDSLISAQDNEVFLGIGTGKDWTKVTRDLVVDLQKGLMLTRSSKKKAKLRSTRVRSITLQGWGYIDNITLSSSAHVAHFFAVADWFVRHQDENGGWPIMVTRRLSPGMADLAPGWYSAMGQGQAISVLTRAFNITGNLTYLHSAMNAIEPFKVRSENHGVMTTFAGKYVWYEEYPTTPSSYVLNGFIYSLIGLYDLKMTCTHRDCKTAAKLYEDGMVSLKKMLPLFDTGSGSVYDLRHFSLGGVAPNLARWDYHTTHINQLMLLSTFNTDPIFKAIADRWIDYMKGKRAAHN</sequence>
<evidence type="ECO:0000256" key="3">
    <source>
        <dbReference type="ARBA" id="ARBA00004841"/>
    </source>
</evidence>
<comment type="pathway">
    <text evidence="4">Glycan metabolism; heparan sulfate biosynthesis.</text>
</comment>
<feature type="domain" description="D-glucuronyl C5-epimerase beta-sandwich" evidence="14">
    <location>
        <begin position="3"/>
        <end position="86"/>
    </location>
</feature>
<dbReference type="PANTHER" id="PTHR13174">
    <property type="entry name" value="D-GLUCURONYL C5-EPIMERASE"/>
    <property type="match status" value="1"/>
</dbReference>
<comment type="catalytic activity">
    <reaction evidence="1">
        <text>[heparosan-N-sulfate](n) = [heparan-N-sulfate](n)</text>
        <dbReference type="Rhea" id="RHEA:20197"/>
        <dbReference type="Rhea" id="RHEA-COMP:9556"/>
        <dbReference type="Rhea" id="RHEA-COMP:9557"/>
        <dbReference type="ChEBI" id="CHEBI:58041"/>
        <dbReference type="ChEBI" id="CHEBI:58287"/>
        <dbReference type="EC" id="5.1.3.17"/>
    </reaction>
</comment>
<evidence type="ECO:0000256" key="9">
    <source>
        <dbReference type="ARBA" id="ARBA00022989"/>
    </source>
</evidence>
<comment type="similarity">
    <text evidence="5">Belongs to the D-glucuronyl C5-epimerase family.</text>
</comment>
<evidence type="ECO:0000256" key="4">
    <source>
        <dbReference type="ARBA" id="ARBA00005093"/>
    </source>
</evidence>
<evidence type="ECO:0000256" key="1">
    <source>
        <dbReference type="ARBA" id="ARBA00000434"/>
    </source>
</evidence>
<accession>A0ABM1RZT8</accession>
<comment type="subcellular location">
    <subcellularLocation>
        <location evidence="12">Endomembrane system</location>
        <topology evidence="12">Single-pass membrane protein</topology>
    </subcellularLocation>
    <subcellularLocation>
        <location evidence="2">Membrane</location>
        <topology evidence="2">Single-pass type II membrane protein</topology>
    </subcellularLocation>
</comment>
<comment type="pathway">
    <text evidence="3">Glycan metabolism; heparin biosynthesis.</text>
</comment>
<gene>
    <name evidence="16" type="primary">LOC106477692</name>
</gene>
<dbReference type="GeneID" id="106477692"/>
<keyword evidence="7" id="KW-0812">Transmembrane</keyword>
<dbReference type="Proteomes" id="UP000694941">
    <property type="component" value="Unplaced"/>
</dbReference>
<evidence type="ECO:0000256" key="10">
    <source>
        <dbReference type="ARBA" id="ARBA00023136"/>
    </source>
</evidence>
<dbReference type="InterPro" id="IPR059154">
    <property type="entry name" value="Glce_b_sandwich"/>
</dbReference>
<evidence type="ECO:0000313" key="15">
    <source>
        <dbReference type="Proteomes" id="UP000694941"/>
    </source>
</evidence>
<keyword evidence="8" id="KW-0735">Signal-anchor</keyword>
<dbReference type="EC" id="5.1.3.17" evidence="6"/>
<evidence type="ECO:0000313" key="16">
    <source>
        <dbReference type="RefSeq" id="XP_022236893.1"/>
    </source>
</evidence>
<dbReference type="RefSeq" id="XP_022236893.1">
    <property type="nucleotide sequence ID" value="XM_022381185.1"/>
</dbReference>
<proteinExistence type="inferred from homology"/>
<keyword evidence="15" id="KW-1185">Reference proteome</keyword>
<evidence type="ECO:0000256" key="11">
    <source>
        <dbReference type="ARBA" id="ARBA00023235"/>
    </source>
</evidence>
<evidence type="ECO:0000256" key="8">
    <source>
        <dbReference type="ARBA" id="ARBA00022968"/>
    </source>
</evidence>
<dbReference type="Pfam" id="PF21174">
    <property type="entry name" value="Glce_b_sandwich"/>
    <property type="match status" value="1"/>
</dbReference>
<reference evidence="16" key="1">
    <citation type="submission" date="2025-08" db="UniProtKB">
        <authorList>
            <consortium name="RefSeq"/>
        </authorList>
    </citation>
    <scope>IDENTIFICATION</scope>
    <source>
        <tissue evidence="16">Muscle</tissue>
    </source>
</reference>
<protein>
    <recommendedName>
        <fullName evidence="6">heparosan-N-sulfate-glucuronate 5-epimerase</fullName>
        <ecNumber evidence="6">5.1.3.17</ecNumber>
    </recommendedName>
</protein>
<organism evidence="15 16">
    <name type="scientific">Limulus polyphemus</name>
    <name type="common">Atlantic horseshoe crab</name>
    <dbReference type="NCBI Taxonomy" id="6850"/>
    <lineage>
        <taxon>Eukaryota</taxon>
        <taxon>Metazoa</taxon>
        <taxon>Ecdysozoa</taxon>
        <taxon>Arthropoda</taxon>
        <taxon>Chelicerata</taxon>
        <taxon>Merostomata</taxon>
        <taxon>Xiphosura</taxon>
        <taxon>Limulidae</taxon>
        <taxon>Limulus</taxon>
    </lineage>
</organism>
<feature type="domain" description="D-glucuronyl C5-epimerase C-terminal" evidence="13">
    <location>
        <begin position="115"/>
        <end position="306"/>
    </location>
</feature>
<keyword evidence="11" id="KW-0413">Isomerase</keyword>
<evidence type="ECO:0000256" key="12">
    <source>
        <dbReference type="ARBA" id="ARBA00037847"/>
    </source>
</evidence>
<evidence type="ECO:0000259" key="14">
    <source>
        <dbReference type="Pfam" id="PF21174"/>
    </source>
</evidence>
<evidence type="ECO:0000256" key="6">
    <source>
        <dbReference type="ARBA" id="ARBA00012087"/>
    </source>
</evidence>
<keyword evidence="9" id="KW-1133">Transmembrane helix</keyword>
<evidence type="ECO:0000259" key="13">
    <source>
        <dbReference type="Pfam" id="PF06662"/>
    </source>
</evidence>
<dbReference type="InterPro" id="IPR010598">
    <property type="entry name" value="C5-epim_C"/>
</dbReference>
<evidence type="ECO:0000256" key="2">
    <source>
        <dbReference type="ARBA" id="ARBA00004606"/>
    </source>
</evidence>
<dbReference type="InterPro" id="IPR039721">
    <property type="entry name" value="C5-epimerase"/>
</dbReference>